<organism evidence="2 3">
    <name type="scientific">Lacibacterium aquatile</name>
    <dbReference type="NCBI Taxonomy" id="1168082"/>
    <lineage>
        <taxon>Bacteria</taxon>
        <taxon>Pseudomonadati</taxon>
        <taxon>Pseudomonadota</taxon>
        <taxon>Alphaproteobacteria</taxon>
        <taxon>Rhodospirillales</taxon>
        <taxon>Rhodospirillaceae</taxon>
    </lineage>
</organism>
<feature type="chain" id="PRO_5047030664" evidence="1">
    <location>
        <begin position="21"/>
        <end position="239"/>
    </location>
</feature>
<name>A0ABW5DVW0_9PROT</name>
<dbReference type="EMBL" id="JBHUIP010000012">
    <property type="protein sequence ID" value="MFD2264106.1"/>
    <property type="molecule type" value="Genomic_DNA"/>
</dbReference>
<gene>
    <name evidence="2" type="ORF">ACFSM5_14485</name>
</gene>
<evidence type="ECO:0000313" key="2">
    <source>
        <dbReference type="EMBL" id="MFD2264106.1"/>
    </source>
</evidence>
<evidence type="ECO:0000313" key="3">
    <source>
        <dbReference type="Proteomes" id="UP001597295"/>
    </source>
</evidence>
<protein>
    <submittedName>
        <fullName evidence="2">Uncharacterized protein</fullName>
    </submittedName>
</protein>
<reference evidence="3" key="1">
    <citation type="journal article" date="2019" name="Int. J. Syst. Evol. Microbiol.">
        <title>The Global Catalogue of Microorganisms (GCM) 10K type strain sequencing project: providing services to taxonomists for standard genome sequencing and annotation.</title>
        <authorList>
            <consortium name="The Broad Institute Genomics Platform"/>
            <consortium name="The Broad Institute Genome Sequencing Center for Infectious Disease"/>
            <person name="Wu L."/>
            <person name="Ma J."/>
        </authorList>
    </citation>
    <scope>NUCLEOTIDE SEQUENCE [LARGE SCALE GENOMIC DNA]</scope>
    <source>
        <strain evidence="3">CGMCC 1.19062</strain>
    </source>
</reference>
<feature type="signal peptide" evidence="1">
    <location>
        <begin position="1"/>
        <end position="20"/>
    </location>
</feature>
<keyword evidence="3" id="KW-1185">Reference proteome</keyword>
<dbReference type="Proteomes" id="UP001597295">
    <property type="component" value="Unassembled WGS sequence"/>
</dbReference>
<comment type="caution">
    <text evidence="2">The sequence shown here is derived from an EMBL/GenBank/DDBJ whole genome shotgun (WGS) entry which is preliminary data.</text>
</comment>
<accession>A0ABW5DVW0</accession>
<keyword evidence="1" id="KW-0732">Signal</keyword>
<evidence type="ECO:0000256" key="1">
    <source>
        <dbReference type="SAM" id="SignalP"/>
    </source>
</evidence>
<proteinExistence type="predicted"/>
<dbReference type="RefSeq" id="WP_379877145.1">
    <property type="nucleotide sequence ID" value="NZ_JBHUIP010000012.1"/>
</dbReference>
<sequence length="239" mass="25907">MRFGLVAAFVVTLLAPPAFSKAFGELGPFAKLIDDRPLSEAERNYRGEANLTEEQRTKIRATLKDGAVKVRAFLDDPANKADLAKNANNMVYAMSVMGLEEIVEVLLAYPEVQASLNNPTIHGPSIWTMASLAFPHSSKLCGNKQAQSASIEVLGAYFGTDPANSPFPRIRQKLEAAGAAPKPQEASTIWSRLCASDPFYNITDETAHAARLRIADAPDVLPAILAEMETYRKLGHPAP</sequence>